<accession>A0A7G9G8P1</accession>
<dbReference type="AlphaFoldDB" id="A0A7G9G8P1"/>
<dbReference type="Pfam" id="PF24829">
    <property type="entry name" value="Phage_connect_2"/>
    <property type="match status" value="1"/>
</dbReference>
<dbReference type="Proteomes" id="UP000515860">
    <property type="component" value="Chromosome"/>
</dbReference>
<sequence length="108" mass="12653">MLQEVKMRCGIPPEITVYDEEIEMYIKDAMEDMRASGVPEWLLDTGKLHPQTQTAVTLYVKAYLGNDRTDTDKYLDLYRKRVFRLTLEDEKDVESEYIPSDQEGNRAE</sequence>
<dbReference type="KEGG" id="whj:H9Q79_09375"/>
<dbReference type="InterPro" id="IPR056951">
    <property type="entry name" value="Phage_connect_2"/>
</dbReference>
<proteinExistence type="predicted"/>
<evidence type="ECO:0000313" key="1">
    <source>
        <dbReference type="EMBL" id="QNM07173.1"/>
    </source>
</evidence>
<gene>
    <name evidence="1" type="ORF">H9Q79_09375</name>
</gene>
<dbReference type="EMBL" id="CP060635">
    <property type="protein sequence ID" value="QNM07173.1"/>
    <property type="molecule type" value="Genomic_DNA"/>
</dbReference>
<organism evidence="1 2">
    <name type="scientific">Wansuia hejianensis</name>
    <dbReference type="NCBI Taxonomy" id="2763667"/>
    <lineage>
        <taxon>Bacteria</taxon>
        <taxon>Bacillati</taxon>
        <taxon>Bacillota</taxon>
        <taxon>Clostridia</taxon>
        <taxon>Lachnospirales</taxon>
        <taxon>Lachnospiraceae</taxon>
        <taxon>Wansuia</taxon>
    </lineage>
</organism>
<keyword evidence="2" id="KW-1185">Reference proteome</keyword>
<protein>
    <submittedName>
        <fullName evidence="1">Uncharacterized protein</fullName>
    </submittedName>
</protein>
<evidence type="ECO:0000313" key="2">
    <source>
        <dbReference type="Proteomes" id="UP000515860"/>
    </source>
</evidence>
<reference evidence="1 2" key="1">
    <citation type="submission" date="2020-08" db="EMBL/GenBank/DDBJ databases">
        <authorList>
            <person name="Liu C."/>
            <person name="Sun Q."/>
        </authorList>
    </citation>
    <scope>NUCLEOTIDE SEQUENCE [LARGE SCALE GENOMIC DNA]</scope>
    <source>
        <strain evidence="1 2">NSJ-29</strain>
    </source>
</reference>
<name>A0A7G9G8P1_9FIRM</name>